<dbReference type="PANTHER" id="PTHR21581:SF6">
    <property type="entry name" value="TRAFFICKING PROTEIN PARTICLE COMPLEX SUBUNIT 12"/>
    <property type="match status" value="1"/>
</dbReference>
<keyword evidence="2" id="KW-0732">Signal</keyword>
<evidence type="ECO:0000313" key="11">
    <source>
        <dbReference type="EMBL" id="SHO48630.1"/>
    </source>
</evidence>
<feature type="active site" description="Acyl-ester intermediate" evidence="7">
    <location>
        <position position="107"/>
    </location>
</feature>
<dbReference type="SUPFAM" id="SSF56601">
    <property type="entry name" value="beta-lactamase/transpeptidase-like"/>
    <property type="match status" value="1"/>
</dbReference>
<evidence type="ECO:0000256" key="4">
    <source>
        <dbReference type="ARBA" id="ARBA00022960"/>
    </source>
</evidence>
<dbReference type="GO" id="GO:0009252">
    <property type="term" value="P:peptidoglycan biosynthetic process"/>
    <property type="evidence" value="ECO:0007669"/>
    <property type="project" value="UniProtKB-KW"/>
</dbReference>
<organism evidence="11 12">
    <name type="scientific">Desulfopila aestuarii DSM 18488</name>
    <dbReference type="NCBI Taxonomy" id="1121416"/>
    <lineage>
        <taxon>Bacteria</taxon>
        <taxon>Pseudomonadati</taxon>
        <taxon>Thermodesulfobacteriota</taxon>
        <taxon>Desulfobulbia</taxon>
        <taxon>Desulfobulbales</taxon>
        <taxon>Desulfocapsaceae</taxon>
        <taxon>Desulfopila</taxon>
    </lineage>
</organism>
<evidence type="ECO:0000313" key="12">
    <source>
        <dbReference type="Proteomes" id="UP000184603"/>
    </source>
</evidence>
<dbReference type="InterPro" id="IPR001967">
    <property type="entry name" value="Peptidase_S11_N"/>
</dbReference>
<dbReference type="Gene3D" id="3.40.710.10">
    <property type="entry name" value="DD-peptidase/beta-lactamase superfamily"/>
    <property type="match status" value="1"/>
</dbReference>
<feature type="binding site" evidence="8">
    <location>
        <position position="264"/>
    </location>
    <ligand>
        <name>substrate</name>
    </ligand>
</feature>
<dbReference type="AlphaFoldDB" id="A0A1M7Y7P8"/>
<dbReference type="RefSeq" id="WP_073613697.1">
    <property type="nucleotide sequence ID" value="NZ_FRFE01000010.1"/>
</dbReference>
<dbReference type="OrthoDB" id="5291989at2"/>
<keyword evidence="11" id="KW-0645">Protease</keyword>
<evidence type="ECO:0000256" key="9">
    <source>
        <dbReference type="RuleBase" id="RU004016"/>
    </source>
</evidence>
<gene>
    <name evidence="11" type="ORF">SAMN02745220_02408</name>
</gene>
<keyword evidence="11" id="KW-0121">Carboxypeptidase</keyword>
<evidence type="ECO:0000256" key="6">
    <source>
        <dbReference type="ARBA" id="ARBA00023316"/>
    </source>
</evidence>
<dbReference type="InterPro" id="IPR018044">
    <property type="entry name" value="Peptidase_S11"/>
</dbReference>
<evidence type="ECO:0000256" key="7">
    <source>
        <dbReference type="PIRSR" id="PIRSR618044-1"/>
    </source>
</evidence>
<accession>A0A1M7Y7P8</accession>
<feature type="domain" description="Peptidase S11 D-alanyl-D-alanine carboxypeptidase A N-terminal" evidence="10">
    <location>
        <begin position="75"/>
        <end position="294"/>
    </location>
</feature>
<protein>
    <submittedName>
        <fullName evidence="11">D-alanyl-D-alanine carboxypeptidase (Penicillin-binding protein 5/6)</fullName>
    </submittedName>
</protein>
<dbReference type="STRING" id="1121416.SAMN02745220_02408"/>
<dbReference type="Pfam" id="PF00768">
    <property type="entry name" value="Peptidase_S11"/>
    <property type="match status" value="1"/>
</dbReference>
<evidence type="ECO:0000259" key="10">
    <source>
        <dbReference type="Pfam" id="PF00768"/>
    </source>
</evidence>
<name>A0A1M7Y7P8_9BACT</name>
<dbReference type="GO" id="GO:0009002">
    <property type="term" value="F:serine-type D-Ala-D-Ala carboxypeptidase activity"/>
    <property type="evidence" value="ECO:0007669"/>
    <property type="project" value="InterPro"/>
</dbReference>
<evidence type="ECO:0000256" key="3">
    <source>
        <dbReference type="ARBA" id="ARBA00022801"/>
    </source>
</evidence>
<dbReference type="EMBL" id="FRFE01000010">
    <property type="protein sequence ID" value="SHO48630.1"/>
    <property type="molecule type" value="Genomic_DNA"/>
</dbReference>
<dbReference type="GO" id="GO:0006508">
    <property type="term" value="P:proteolysis"/>
    <property type="evidence" value="ECO:0007669"/>
    <property type="project" value="InterPro"/>
</dbReference>
<dbReference type="PANTHER" id="PTHR21581">
    <property type="entry name" value="D-ALANYL-D-ALANINE CARBOXYPEPTIDASE"/>
    <property type="match status" value="1"/>
</dbReference>
<evidence type="ECO:0000256" key="2">
    <source>
        <dbReference type="ARBA" id="ARBA00022729"/>
    </source>
</evidence>
<proteinExistence type="inferred from homology"/>
<keyword evidence="6" id="KW-0961">Cell wall biogenesis/degradation</keyword>
<dbReference type="Proteomes" id="UP000184603">
    <property type="component" value="Unassembled WGS sequence"/>
</dbReference>
<sequence length="341" mass="36844">MLFFSRISNGLRPGAFRSTLIGLAVLISFQTSPIARAEVAVLGQEGSISAVKWFPTVSPEEAAAGQTVATVPAELQNITAKSVIILDDADDTIIFAKEPDQPRQPASTIKVLTGIIAIHSLAGDEAVPVSREAASRPSSKMYLDPAKAYRADELISGVLLGSANDASVALAEMIAGNESDFAEFMNLQASHFGATHTNCKTATGLTAKDQTSTARDLALIFREAMRDDNFSARMKVRSITTDEGNTLYNHNKALWRIEGAEGGKTGYTLAARQTYVGKFSNGEATFIVAIMGSETMWRDLKQLVNFAYGQYPHILSARKEREASDLLANSRKDETIPKSYN</sequence>
<reference evidence="11 12" key="1">
    <citation type="submission" date="2016-12" db="EMBL/GenBank/DDBJ databases">
        <authorList>
            <person name="Song W.-J."/>
            <person name="Kurnit D.M."/>
        </authorList>
    </citation>
    <scope>NUCLEOTIDE SEQUENCE [LARGE SCALE GENOMIC DNA]</scope>
    <source>
        <strain evidence="11 12">DSM 18488</strain>
    </source>
</reference>
<keyword evidence="12" id="KW-1185">Reference proteome</keyword>
<evidence type="ECO:0000256" key="1">
    <source>
        <dbReference type="ARBA" id="ARBA00007164"/>
    </source>
</evidence>
<dbReference type="GO" id="GO:0071555">
    <property type="term" value="P:cell wall organization"/>
    <property type="evidence" value="ECO:0007669"/>
    <property type="project" value="UniProtKB-KW"/>
</dbReference>
<dbReference type="GO" id="GO:0008360">
    <property type="term" value="P:regulation of cell shape"/>
    <property type="evidence" value="ECO:0007669"/>
    <property type="project" value="UniProtKB-KW"/>
</dbReference>
<feature type="active site" description="Proton acceptor" evidence="7">
    <location>
        <position position="110"/>
    </location>
</feature>
<evidence type="ECO:0000256" key="8">
    <source>
        <dbReference type="PIRSR" id="PIRSR618044-2"/>
    </source>
</evidence>
<comment type="similarity">
    <text evidence="1 9">Belongs to the peptidase S11 family.</text>
</comment>
<dbReference type="InterPro" id="IPR012338">
    <property type="entry name" value="Beta-lactam/transpept-like"/>
</dbReference>
<keyword evidence="4" id="KW-0133">Cell shape</keyword>
<keyword evidence="3" id="KW-0378">Hydrolase</keyword>
<feature type="active site" evidence="7">
    <location>
        <position position="162"/>
    </location>
</feature>
<dbReference type="PRINTS" id="PR00725">
    <property type="entry name" value="DADACBPTASE1"/>
</dbReference>
<evidence type="ECO:0000256" key="5">
    <source>
        <dbReference type="ARBA" id="ARBA00022984"/>
    </source>
</evidence>
<keyword evidence="5" id="KW-0573">Peptidoglycan synthesis</keyword>